<proteinExistence type="predicted"/>
<dbReference type="PANTHER" id="PTHR38471:SF2">
    <property type="entry name" value="FOUR HELIX BUNDLE PROTEIN"/>
    <property type="match status" value="1"/>
</dbReference>
<dbReference type="Gene3D" id="1.20.1440.60">
    <property type="entry name" value="23S rRNA-intervening sequence"/>
    <property type="match status" value="1"/>
</dbReference>
<evidence type="ECO:0000313" key="2">
    <source>
        <dbReference type="Proteomes" id="UP000178951"/>
    </source>
</evidence>
<evidence type="ECO:0000313" key="1">
    <source>
        <dbReference type="EMBL" id="OGC35600.1"/>
    </source>
</evidence>
<dbReference type="STRING" id="1802583.A2311_05410"/>
<evidence type="ECO:0008006" key="3">
    <source>
        <dbReference type="Google" id="ProtNLM"/>
    </source>
</evidence>
<name>A0A1F4TSS6_UNCSA</name>
<sequence>MVFLFEKLEVYKKAMGMAEEICLLEGKIRDKVIKDQIKRAVISIVLNLAEGQGRLHGREKRQFYNTSRGSLLECIPLLQLSKMMGFLDEEKYLQLYELANEIGRMLTGLIKSVELEKP</sequence>
<comment type="caution">
    <text evidence="1">The sequence shown here is derived from an EMBL/GenBank/DDBJ whole genome shotgun (WGS) entry which is preliminary data.</text>
</comment>
<dbReference type="CDD" id="cd16377">
    <property type="entry name" value="23S_rRNA_IVP_like"/>
    <property type="match status" value="1"/>
</dbReference>
<organism evidence="1 2">
    <name type="scientific">candidate division WOR-1 bacterium RIFOXYB2_FULL_48_7</name>
    <dbReference type="NCBI Taxonomy" id="1802583"/>
    <lineage>
        <taxon>Bacteria</taxon>
        <taxon>Bacillati</taxon>
        <taxon>Saganbacteria</taxon>
    </lineage>
</organism>
<reference evidence="1 2" key="1">
    <citation type="journal article" date="2016" name="Nat. Commun.">
        <title>Thousands of microbial genomes shed light on interconnected biogeochemical processes in an aquifer system.</title>
        <authorList>
            <person name="Anantharaman K."/>
            <person name="Brown C.T."/>
            <person name="Hug L.A."/>
            <person name="Sharon I."/>
            <person name="Castelle C.J."/>
            <person name="Probst A.J."/>
            <person name="Thomas B.C."/>
            <person name="Singh A."/>
            <person name="Wilkins M.J."/>
            <person name="Karaoz U."/>
            <person name="Brodie E.L."/>
            <person name="Williams K.H."/>
            <person name="Hubbard S.S."/>
            <person name="Banfield J.F."/>
        </authorList>
    </citation>
    <scope>NUCLEOTIDE SEQUENCE [LARGE SCALE GENOMIC DNA]</scope>
</reference>
<dbReference type="NCBIfam" id="TIGR02436">
    <property type="entry name" value="four helix bundle protein"/>
    <property type="match status" value="1"/>
</dbReference>
<dbReference type="AlphaFoldDB" id="A0A1F4TSS6"/>
<dbReference type="EMBL" id="MEUF01000024">
    <property type="protein sequence ID" value="OGC35600.1"/>
    <property type="molecule type" value="Genomic_DNA"/>
</dbReference>
<dbReference type="Pfam" id="PF05635">
    <property type="entry name" value="23S_rRNA_IVP"/>
    <property type="match status" value="1"/>
</dbReference>
<protein>
    <recommendedName>
        <fullName evidence="3">Four helix bundle protein</fullName>
    </recommendedName>
</protein>
<dbReference type="PANTHER" id="PTHR38471">
    <property type="entry name" value="FOUR HELIX BUNDLE PROTEIN"/>
    <property type="match status" value="1"/>
</dbReference>
<accession>A0A1F4TSS6</accession>
<dbReference type="InterPro" id="IPR036583">
    <property type="entry name" value="23S_rRNA_IVS_sf"/>
</dbReference>
<dbReference type="InterPro" id="IPR012657">
    <property type="entry name" value="23S_rRNA-intervening_sequence"/>
</dbReference>
<dbReference type="SUPFAM" id="SSF158446">
    <property type="entry name" value="IVS-encoded protein-like"/>
    <property type="match status" value="1"/>
</dbReference>
<gene>
    <name evidence="1" type="ORF">A2311_05410</name>
</gene>
<dbReference type="Proteomes" id="UP000178951">
    <property type="component" value="Unassembled WGS sequence"/>
</dbReference>